<evidence type="ECO:0000313" key="2">
    <source>
        <dbReference type="Proteomes" id="UP000447873"/>
    </source>
</evidence>
<accession>A0A8H3UUZ9</accession>
<dbReference type="Proteomes" id="UP000447873">
    <property type="component" value="Unassembled WGS sequence"/>
</dbReference>
<dbReference type="AlphaFoldDB" id="A0A8H3UUZ9"/>
<proteinExistence type="predicted"/>
<organism evidence="1 2">
    <name type="scientific">Venturia inaequalis</name>
    <name type="common">Apple scab fungus</name>
    <dbReference type="NCBI Taxonomy" id="5025"/>
    <lineage>
        <taxon>Eukaryota</taxon>
        <taxon>Fungi</taxon>
        <taxon>Dikarya</taxon>
        <taxon>Ascomycota</taxon>
        <taxon>Pezizomycotina</taxon>
        <taxon>Dothideomycetes</taxon>
        <taxon>Pleosporomycetidae</taxon>
        <taxon>Venturiales</taxon>
        <taxon>Venturiaceae</taxon>
        <taxon>Venturia</taxon>
    </lineage>
</organism>
<protein>
    <submittedName>
        <fullName evidence="1">Uncharacterized protein</fullName>
    </submittedName>
</protein>
<reference evidence="1 2" key="1">
    <citation type="submission" date="2018-12" db="EMBL/GenBank/DDBJ databases">
        <title>Venturia inaequalis Genome Resource.</title>
        <authorList>
            <person name="Lichtner F.J."/>
        </authorList>
    </citation>
    <scope>NUCLEOTIDE SEQUENCE [LARGE SCALE GENOMIC DNA]</scope>
    <source>
        <strain evidence="1 2">120213</strain>
    </source>
</reference>
<dbReference type="EMBL" id="WNWS01000159">
    <property type="protein sequence ID" value="KAE9977129.1"/>
    <property type="molecule type" value="Genomic_DNA"/>
</dbReference>
<comment type="caution">
    <text evidence="1">The sequence shown here is derived from an EMBL/GenBank/DDBJ whole genome shotgun (WGS) entry which is preliminary data.</text>
</comment>
<evidence type="ECO:0000313" key="1">
    <source>
        <dbReference type="EMBL" id="KAE9977129.1"/>
    </source>
</evidence>
<name>A0A8H3UUZ9_VENIN</name>
<sequence length="71" mass="7779">MPSGAGSSSSNQSYSIAQPGGIPPAVFDFHVQDLLRGNMEKREKFSFMQTGHALTIKVTGWIKLDMEGMVY</sequence>
<gene>
    <name evidence="1" type="ORF">EG328_002192</name>
</gene>